<reference evidence="2" key="1">
    <citation type="submission" date="2023-05" db="EMBL/GenBank/DDBJ databases">
        <authorList>
            <person name="Huff M."/>
        </authorList>
    </citation>
    <scope>NUCLEOTIDE SEQUENCE</scope>
</reference>
<feature type="compositionally biased region" description="Gly residues" evidence="1">
    <location>
        <begin position="26"/>
        <end position="42"/>
    </location>
</feature>
<proteinExistence type="predicted"/>
<protein>
    <submittedName>
        <fullName evidence="2">Uncharacterized protein</fullName>
    </submittedName>
</protein>
<sequence length="103" mass="10430">MGFAGGYRVSEDGDAVNPSERRPYGGPRGGGDFRGGRRGGFSNGETLDGSGRGNWGARSAVAASSPCCGSAAVTRSSFKATLLQFAAAFPSPPLPLPLPSPLQ</sequence>
<dbReference type="AlphaFoldDB" id="A0AAD1YWC9"/>
<keyword evidence="3" id="KW-1185">Reference proteome</keyword>
<dbReference type="EMBL" id="OU503038">
    <property type="protein sequence ID" value="CAI9758104.1"/>
    <property type="molecule type" value="Genomic_DNA"/>
</dbReference>
<accession>A0AAD1YWC9</accession>
<evidence type="ECO:0000313" key="3">
    <source>
        <dbReference type="Proteomes" id="UP000834106"/>
    </source>
</evidence>
<gene>
    <name evidence="2" type="ORF">FPE_LOCUS5534</name>
</gene>
<evidence type="ECO:0000256" key="1">
    <source>
        <dbReference type="SAM" id="MobiDB-lite"/>
    </source>
</evidence>
<name>A0AAD1YWC9_9LAMI</name>
<evidence type="ECO:0000313" key="2">
    <source>
        <dbReference type="EMBL" id="CAI9758104.1"/>
    </source>
</evidence>
<organism evidence="2 3">
    <name type="scientific">Fraxinus pennsylvanica</name>
    <dbReference type="NCBI Taxonomy" id="56036"/>
    <lineage>
        <taxon>Eukaryota</taxon>
        <taxon>Viridiplantae</taxon>
        <taxon>Streptophyta</taxon>
        <taxon>Embryophyta</taxon>
        <taxon>Tracheophyta</taxon>
        <taxon>Spermatophyta</taxon>
        <taxon>Magnoliopsida</taxon>
        <taxon>eudicotyledons</taxon>
        <taxon>Gunneridae</taxon>
        <taxon>Pentapetalae</taxon>
        <taxon>asterids</taxon>
        <taxon>lamiids</taxon>
        <taxon>Lamiales</taxon>
        <taxon>Oleaceae</taxon>
        <taxon>Oleeae</taxon>
        <taxon>Fraxinus</taxon>
    </lineage>
</organism>
<dbReference type="Proteomes" id="UP000834106">
    <property type="component" value="Chromosome 3"/>
</dbReference>
<feature type="region of interest" description="Disordered" evidence="1">
    <location>
        <begin position="1"/>
        <end position="56"/>
    </location>
</feature>